<dbReference type="AlphaFoldDB" id="A0A8S9YQJ1"/>
<feature type="region of interest" description="Disordered" evidence="1">
    <location>
        <begin position="61"/>
        <end position="87"/>
    </location>
</feature>
<sequence>MDYIATFKAMFENREFRTFSQFQQCLQRYMDEVTVLCRPTRQLQPQSPVIVHTSPVIVRSKSRTPRTTDVDLDRSGNSVSLAHGPKKAQTSITCSDYPLDTMEGNAMNDITMKTSSETRLQSS</sequence>
<evidence type="ECO:0000313" key="2">
    <source>
        <dbReference type="EMBL" id="KAF7257225.1"/>
    </source>
</evidence>
<accession>A0A8S9YQJ1</accession>
<evidence type="ECO:0000313" key="3">
    <source>
        <dbReference type="Proteomes" id="UP000822476"/>
    </source>
</evidence>
<gene>
    <name evidence="2" type="ORF">EG68_04737</name>
</gene>
<reference evidence="2" key="1">
    <citation type="submission" date="2019-07" db="EMBL/GenBank/DDBJ databases">
        <title>Annotation for the trematode Paragonimus miyazaki's.</title>
        <authorList>
            <person name="Choi Y.-J."/>
        </authorList>
    </citation>
    <scope>NUCLEOTIDE SEQUENCE</scope>
    <source>
        <strain evidence="2">Japan</strain>
    </source>
</reference>
<organism evidence="2 3">
    <name type="scientific">Paragonimus skrjabini miyazakii</name>
    <dbReference type="NCBI Taxonomy" id="59628"/>
    <lineage>
        <taxon>Eukaryota</taxon>
        <taxon>Metazoa</taxon>
        <taxon>Spiralia</taxon>
        <taxon>Lophotrochozoa</taxon>
        <taxon>Platyhelminthes</taxon>
        <taxon>Trematoda</taxon>
        <taxon>Digenea</taxon>
        <taxon>Plagiorchiida</taxon>
        <taxon>Troglotremata</taxon>
        <taxon>Troglotrematidae</taxon>
        <taxon>Paragonimus</taxon>
    </lineage>
</organism>
<dbReference type="Proteomes" id="UP000822476">
    <property type="component" value="Unassembled WGS sequence"/>
</dbReference>
<comment type="caution">
    <text evidence="2">The sequence shown here is derived from an EMBL/GenBank/DDBJ whole genome shotgun (WGS) entry which is preliminary data.</text>
</comment>
<evidence type="ECO:0000256" key="1">
    <source>
        <dbReference type="SAM" id="MobiDB-lite"/>
    </source>
</evidence>
<protein>
    <submittedName>
        <fullName evidence="2">Uncharacterized protein</fullName>
    </submittedName>
</protein>
<proteinExistence type="predicted"/>
<dbReference type="EMBL" id="JTDE01002535">
    <property type="protein sequence ID" value="KAF7257225.1"/>
    <property type="molecule type" value="Genomic_DNA"/>
</dbReference>
<name>A0A8S9YQJ1_9TREM</name>
<keyword evidence="3" id="KW-1185">Reference proteome</keyword>